<gene>
    <name evidence="1" type="ORF">ACFSDX_20960</name>
</gene>
<sequence length="169" mass="18874">MTQKFVPLLTLGLALASCQKDEAPQPQPVPVEKNFTVGYHFINQGDARLETVWLQTKTFYPDKNGPGNNTLSIHDDTYPNITSTQQVSHAASSETRLKTAYPGCITYMKVIIRFRTPGYTPFPSAVAPSGGYRTRVFELLPDTVTAAANCTRTFTWPADTLTYPEVRYY</sequence>
<evidence type="ECO:0008006" key="3">
    <source>
        <dbReference type="Google" id="ProtNLM"/>
    </source>
</evidence>
<organism evidence="1 2">
    <name type="scientific">Hymenobacter bucti</name>
    <dbReference type="NCBI Taxonomy" id="1844114"/>
    <lineage>
        <taxon>Bacteria</taxon>
        <taxon>Pseudomonadati</taxon>
        <taxon>Bacteroidota</taxon>
        <taxon>Cytophagia</taxon>
        <taxon>Cytophagales</taxon>
        <taxon>Hymenobacteraceae</taxon>
        <taxon>Hymenobacter</taxon>
    </lineage>
</organism>
<comment type="caution">
    <text evidence="1">The sequence shown here is derived from an EMBL/GenBank/DDBJ whole genome shotgun (WGS) entry which is preliminary data.</text>
</comment>
<reference evidence="2" key="1">
    <citation type="journal article" date="2019" name="Int. J. Syst. Evol. Microbiol.">
        <title>The Global Catalogue of Microorganisms (GCM) 10K type strain sequencing project: providing services to taxonomists for standard genome sequencing and annotation.</title>
        <authorList>
            <consortium name="The Broad Institute Genomics Platform"/>
            <consortium name="The Broad Institute Genome Sequencing Center for Infectious Disease"/>
            <person name="Wu L."/>
            <person name="Ma J."/>
        </authorList>
    </citation>
    <scope>NUCLEOTIDE SEQUENCE [LARGE SCALE GENOMIC DNA]</scope>
    <source>
        <strain evidence="2">CGMCC 1.15795</strain>
    </source>
</reference>
<dbReference type="PROSITE" id="PS51257">
    <property type="entry name" value="PROKAR_LIPOPROTEIN"/>
    <property type="match status" value="1"/>
</dbReference>
<keyword evidence="2" id="KW-1185">Reference proteome</keyword>
<name>A0ABW4QZ92_9BACT</name>
<evidence type="ECO:0000313" key="2">
    <source>
        <dbReference type="Proteomes" id="UP001597197"/>
    </source>
</evidence>
<dbReference type="RefSeq" id="WP_382317125.1">
    <property type="nucleotide sequence ID" value="NZ_JBHUFD010000018.1"/>
</dbReference>
<proteinExistence type="predicted"/>
<dbReference type="EMBL" id="JBHUFD010000018">
    <property type="protein sequence ID" value="MFD1874918.1"/>
    <property type="molecule type" value="Genomic_DNA"/>
</dbReference>
<evidence type="ECO:0000313" key="1">
    <source>
        <dbReference type="EMBL" id="MFD1874918.1"/>
    </source>
</evidence>
<dbReference type="Proteomes" id="UP001597197">
    <property type="component" value="Unassembled WGS sequence"/>
</dbReference>
<protein>
    <recommendedName>
        <fullName evidence="3">Lipoprotein</fullName>
    </recommendedName>
</protein>
<accession>A0ABW4QZ92</accession>